<dbReference type="AlphaFoldDB" id="A0A0E9UDQ4"/>
<dbReference type="EMBL" id="GBXM01045237">
    <property type="protein sequence ID" value="JAH63340.1"/>
    <property type="molecule type" value="Transcribed_RNA"/>
</dbReference>
<accession>A0A0E9UDQ4</accession>
<proteinExistence type="predicted"/>
<evidence type="ECO:0000313" key="1">
    <source>
        <dbReference type="EMBL" id="JAH63340.1"/>
    </source>
</evidence>
<protein>
    <submittedName>
        <fullName evidence="1">Uncharacterized protein</fullName>
    </submittedName>
</protein>
<name>A0A0E9UDQ4_ANGAN</name>
<reference evidence="1" key="2">
    <citation type="journal article" date="2015" name="Fish Shellfish Immunol.">
        <title>Early steps in the European eel (Anguilla anguilla)-Vibrio vulnificus interaction in the gills: Role of the RtxA13 toxin.</title>
        <authorList>
            <person name="Callol A."/>
            <person name="Pajuelo D."/>
            <person name="Ebbesson L."/>
            <person name="Teles M."/>
            <person name="MacKenzie S."/>
            <person name="Amaro C."/>
        </authorList>
    </citation>
    <scope>NUCLEOTIDE SEQUENCE</scope>
</reference>
<reference evidence="1" key="1">
    <citation type="submission" date="2014-11" db="EMBL/GenBank/DDBJ databases">
        <authorList>
            <person name="Amaro Gonzalez C."/>
        </authorList>
    </citation>
    <scope>NUCLEOTIDE SEQUENCE</scope>
</reference>
<sequence length="40" mass="4441">MFAWKNKCFRSSCLAVAEPVSQIALFFVTCVGKSPRGLTF</sequence>
<organism evidence="1">
    <name type="scientific">Anguilla anguilla</name>
    <name type="common">European freshwater eel</name>
    <name type="synonym">Muraena anguilla</name>
    <dbReference type="NCBI Taxonomy" id="7936"/>
    <lineage>
        <taxon>Eukaryota</taxon>
        <taxon>Metazoa</taxon>
        <taxon>Chordata</taxon>
        <taxon>Craniata</taxon>
        <taxon>Vertebrata</taxon>
        <taxon>Euteleostomi</taxon>
        <taxon>Actinopterygii</taxon>
        <taxon>Neopterygii</taxon>
        <taxon>Teleostei</taxon>
        <taxon>Anguilliformes</taxon>
        <taxon>Anguillidae</taxon>
        <taxon>Anguilla</taxon>
    </lineage>
</organism>